<dbReference type="InterPro" id="IPR050644">
    <property type="entry name" value="PG_Glycine_Bridge_Synth"/>
</dbReference>
<evidence type="ECO:0000256" key="1">
    <source>
        <dbReference type="ARBA" id="ARBA00009943"/>
    </source>
</evidence>
<keyword evidence="6" id="KW-0961">Cell wall biogenesis/degradation</keyword>
<dbReference type="EMBL" id="LCRB01000001">
    <property type="protein sequence ID" value="KKW27222.1"/>
    <property type="molecule type" value="Genomic_DNA"/>
</dbReference>
<organism evidence="7 8">
    <name type="scientific">candidate division Kazan bacterium GW2011_GWB1_52_7</name>
    <dbReference type="NCBI Taxonomy" id="1620414"/>
    <lineage>
        <taxon>Bacteria</taxon>
        <taxon>Bacteria division Kazan-3B-28</taxon>
    </lineage>
</organism>
<dbReference type="GO" id="GO:0008360">
    <property type="term" value="P:regulation of cell shape"/>
    <property type="evidence" value="ECO:0007669"/>
    <property type="project" value="UniProtKB-KW"/>
</dbReference>
<comment type="similarity">
    <text evidence="1">Belongs to the FemABX family.</text>
</comment>
<evidence type="ECO:0000313" key="7">
    <source>
        <dbReference type="EMBL" id="KKW27222.1"/>
    </source>
</evidence>
<dbReference type="PROSITE" id="PS51191">
    <property type="entry name" value="FEMABX"/>
    <property type="match status" value="1"/>
</dbReference>
<evidence type="ECO:0000313" key="8">
    <source>
        <dbReference type="Proteomes" id="UP000034913"/>
    </source>
</evidence>
<protein>
    <submittedName>
        <fullName evidence="7">Aminoacyltransferase FemX</fullName>
    </submittedName>
</protein>
<dbReference type="GO" id="GO:0009252">
    <property type="term" value="P:peptidoglycan biosynthetic process"/>
    <property type="evidence" value="ECO:0007669"/>
    <property type="project" value="UniProtKB-KW"/>
</dbReference>
<dbReference type="PANTHER" id="PTHR36174">
    <property type="entry name" value="LIPID II:GLYCINE GLYCYLTRANSFERASE"/>
    <property type="match status" value="1"/>
</dbReference>
<evidence type="ECO:0000256" key="4">
    <source>
        <dbReference type="ARBA" id="ARBA00022984"/>
    </source>
</evidence>
<keyword evidence="2 7" id="KW-0808">Transferase</keyword>
<gene>
    <name evidence="7" type="ORF">VF00_C0001G0157</name>
</gene>
<dbReference type="Proteomes" id="UP000034913">
    <property type="component" value="Unassembled WGS sequence"/>
</dbReference>
<evidence type="ECO:0000256" key="2">
    <source>
        <dbReference type="ARBA" id="ARBA00022679"/>
    </source>
</evidence>
<proteinExistence type="inferred from homology"/>
<dbReference type="GO" id="GO:0016755">
    <property type="term" value="F:aminoacyltransferase activity"/>
    <property type="evidence" value="ECO:0007669"/>
    <property type="project" value="InterPro"/>
</dbReference>
<accession>A0A0G1ZH25</accession>
<sequence>MNLLPPAALTQEIWDAALLARPDRHFLQSWAWGEFQQKLGNPIWRLAVEHDGEIINQLLVLRLALGFGWGILYSPRGSIVNKRLSAQLQQDSARLLVQEIARIGASTKTLLFRIDPNAFAHDALTLSFYRSHKFILNPNKDIQPRHIQLVNLDTSDEVLRQQMKPKTRYNISVATKHEVLIRSDTGEGDIKEFARLATQTGQRQGFTPHSANYYTTQIHTLHQAGMGDLLFAEKLFDVDEKTVNDVQLGGIFLVTFGDTTTYVHGASSDTYKNLMAPYLLHWFGMIMAKRRGMRFYDLGGIHPNPNHSWAGITRFKQGFGGQAVEYIGTLELPLNPSLYRLYSIISRWH</sequence>
<keyword evidence="3" id="KW-0133">Cell shape</keyword>
<comment type="caution">
    <text evidence="7">The sequence shown here is derived from an EMBL/GenBank/DDBJ whole genome shotgun (WGS) entry which is preliminary data.</text>
</comment>
<dbReference type="InterPro" id="IPR003447">
    <property type="entry name" value="FEMABX"/>
</dbReference>
<dbReference type="Pfam" id="PF02388">
    <property type="entry name" value="FemAB"/>
    <property type="match status" value="2"/>
</dbReference>
<dbReference type="InterPro" id="IPR016181">
    <property type="entry name" value="Acyl_CoA_acyltransferase"/>
</dbReference>
<dbReference type="AlphaFoldDB" id="A0A0G1ZH25"/>
<keyword evidence="4" id="KW-0573">Peptidoglycan synthesis</keyword>
<name>A0A0G1ZH25_UNCK3</name>
<dbReference type="SUPFAM" id="SSF55729">
    <property type="entry name" value="Acyl-CoA N-acyltransferases (Nat)"/>
    <property type="match status" value="2"/>
</dbReference>
<evidence type="ECO:0000256" key="3">
    <source>
        <dbReference type="ARBA" id="ARBA00022960"/>
    </source>
</evidence>
<evidence type="ECO:0000256" key="6">
    <source>
        <dbReference type="ARBA" id="ARBA00023316"/>
    </source>
</evidence>
<keyword evidence="5 7" id="KW-0012">Acyltransferase</keyword>
<dbReference type="GO" id="GO:0071555">
    <property type="term" value="P:cell wall organization"/>
    <property type="evidence" value="ECO:0007669"/>
    <property type="project" value="UniProtKB-KW"/>
</dbReference>
<reference evidence="7 8" key="1">
    <citation type="journal article" date="2015" name="Nature">
        <title>rRNA introns, odd ribosomes, and small enigmatic genomes across a large radiation of phyla.</title>
        <authorList>
            <person name="Brown C.T."/>
            <person name="Hug L.A."/>
            <person name="Thomas B.C."/>
            <person name="Sharon I."/>
            <person name="Castelle C.J."/>
            <person name="Singh A."/>
            <person name="Wilkins M.J."/>
            <person name="Williams K.H."/>
            <person name="Banfield J.F."/>
        </authorList>
    </citation>
    <scope>NUCLEOTIDE SEQUENCE [LARGE SCALE GENOMIC DNA]</scope>
</reference>
<dbReference type="Gene3D" id="3.40.630.30">
    <property type="match status" value="2"/>
</dbReference>
<dbReference type="PANTHER" id="PTHR36174:SF1">
    <property type="entry name" value="LIPID II:GLYCINE GLYCYLTRANSFERASE"/>
    <property type="match status" value="1"/>
</dbReference>
<evidence type="ECO:0000256" key="5">
    <source>
        <dbReference type="ARBA" id="ARBA00023315"/>
    </source>
</evidence>